<dbReference type="InterPro" id="IPR036188">
    <property type="entry name" value="FAD/NAD-bd_sf"/>
</dbReference>
<protein>
    <submittedName>
        <fullName evidence="6">Lysine-specific histone demethylase Aof2</fullName>
    </submittedName>
</protein>
<dbReference type="Proteomes" id="UP000023152">
    <property type="component" value="Unassembled WGS sequence"/>
</dbReference>
<feature type="transmembrane region" description="Helical" evidence="4">
    <location>
        <begin position="124"/>
        <end position="142"/>
    </location>
</feature>
<dbReference type="GO" id="GO:0008168">
    <property type="term" value="F:methyltransferase activity"/>
    <property type="evidence" value="ECO:0007669"/>
    <property type="project" value="UniProtKB-KW"/>
</dbReference>
<dbReference type="EMBL" id="ASPP01018650">
    <property type="protein sequence ID" value="ETO15991.1"/>
    <property type="molecule type" value="Genomic_DNA"/>
</dbReference>
<keyword evidence="4" id="KW-0812">Transmembrane</keyword>
<evidence type="ECO:0000313" key="6">
    <source>
        <dbReference type="EMBL" id="ETO15991.1"/>
    </source>
</evidence>
<dbReference type="Gene3D" id="3.50.50.60">
    <property type="entry name" value="FAD/NAD(P)-binding domain"/>
    <property type="match status" value="1"/>
</dbReference>
<keyword evidence="7" id="KW-1185">Reference proteome</keyword>
<keyword evidence="6" id="KW-0808">Transferase</keyword>
<evidence type="ECO:0000259" key="5">
    <source>
        <dbReference type="Pfam" id="PF01593"/>
    </source>
</evidence>
<gene>
    <name evidence="6" type="ORF">RFI_21368</name>
</gene>
<dbReference type="AlphaFoldDB" id="X6MQR9"/>
<evidence type="ECO:0000256" key="4">
    <source>
        <dbReference type="SAM" id="Phobius"/>
    </source>
</evidence>
<dbReference type="PANTHER" id="PTHR10742">
    <property type="entry name" value="FLAVIN MONOAMINE OXIDASE"/>
    <property type="match status" value="1"/>
</dbReference>
<dbReference type="PANTHER" id="PTHR10742:SF386">
    <property type="entry name" value="LYSINE-SPECIFIC HISTONE DEMETHYLASE 1A"/>
    <property type="match status" value="1"/>
</dbReference>
<feature type="non-terminal residue" evidence="6">
    <location>
        <position position="1"/>
    </location>
</feature>
<evidence type="ECO:0000313" key="7">
    <source>
        <dbReference type="Proteomes" id="UP000023152"/>
    </source>
</evidence>
<keyword evidence="2" id="KW-0560">Oxidoreductase</keyword>
<reference evidence="6 7" key="1">
    <citation type="journal article" date="2013" name="Curr. Biol.">
        <title>The Genome of the Foraminiferan Reticulomyxa filosa.</title>
        <authorList>
            <person name="Glockner G."/>
            <person name="Hulsmann N."/>
            <person name="Schleicher M."/>
            <person name="Noegel A.A."/>
            <person name="Eichinger L."/>
            <person name="Gallinger C."/>
            <person name="Pawlowski J."/>
            <person name="Sierra R."/>
            <person name="Euteneuer U."/>
            <person name="Pillet L."/>
            <person name="Moustafa A."/>
            <person name="Platzer M."/>
            <person name="Groth M."/>
            <person name="Szafranski K."/>
            <person name="Schliwa M."/>
        </authorList>
    </citation>
    <scope>NUCLEOTIDE SEQUENCE [LARGE SCALE GENOMIC DNA]</scope>
</reference>
<keyword evidence="6" id="KW-0489">Methyltransferase</keyword>
<dbReference type="InterPro" id="IPR002937">
    <property type="entry name" value="Amino_oxidase"/>
</dbReference>
<evidence type="ECO:0000256" key="1">
    <source>
        <dbReference type="ARBA" id="ARBA00005995"/>
    </source>
</evidence>
<accession>X6MQR9</accession>
<dbReference type="SUPFAM" id="SSF54373">
    <property type="entry name" value="FAD-linked reductases, C-terminal domain"/>
    <property type="match status" value="1"/>
</dbReference>
<proteinExistence type="inferred from homology"/>
<keyword evidence="4" id="KW-1133">Transmembrane helix</keyword>
<comment type="similarity">
    <text evidence="1">Belongs to the flavin monoamine oxidase family.</text>
</comment>
<dbReference type="Pfam" id="PF01593">
    <property type="entry name" value="Amino_oxidase"/>
    <property type="match status" value="1"/>
</dbReference>
<dbReference type="GO" id="GO:0032259">
    <property type="term" value="P:methylation"/>
    <property type="evidence" value="ECO:0007669"/>
    <property type="project" value="UniProtKB-KW"/>
</dbReference>
<feature type="region of interest" description="Disordered" evidence="3">
    <location>
        <begin position="230"/>
        <end position="252"/>
    </location>
</feature>
<dbReference type="InterPro" id="IPR050281">
    <property type="entry name" value="Flavin_monoamine_oxidase"/>
</dbReference>
<feature type="domain" description="Amine oxidase" evidence="5">
    <location>
        <begin position="2"/>
        <end position="126"/>
    </location>
</feature>
<dbReference type="Pfam" id="PF13771">
    <property type="entry name" value="zf-HC5HC2H"/>
    <property type="match status" value="1"/>
</dbReference>
<organism evidence="6 7">
    <name type="scientific">Reticulomyxa filosa</name>
    <dbReference type="NCBI Taxonomy" id="46433"/>
    <lineage>
        <taxon>Eukaryota</taxon>
        <taxon>Sar</taxon>
        <taxon>Rhizaria</taxon>
        <taxon>Retaria</taxon>
        <taxon>Foraminifera</taxon>
        <taxon>Monothalamids</taxon>
        <taxon>Reticulomyxidae</taxon>
        <taxon>Reticulomyxa</taxon>
    </lineage>
</organism>
<evidence type="ECO:0000256" key="2">
    <source>
        <dbReference type="ARBA" id="ARBA00023002"/>
    </source>
</evidence>
<keyword evidence="4" id="KW-0472">Membrane</keyword>
<dbReference type="Gene3D" id="3.90.660.10">
    <property type="match status" value="1"/>
</dbReference>
<comment type="caution">
    <text evidence="6">The sequence shown here is derived from an EMBL/GenBank/DDBJ whole genome shotgun (WGS) entry which is preliminary data.</text>
</comment>
<dbReference type="InterPro" id="IPR013083">
    <property type="entry name" value="Znf_RING/FYVE/PHD"/>
</dbReference>
<dbReference type="Gene3D" id="3.30.40.10">
    <property type="entry name" value="Zinc/RING finger domain, C3HC4 (zinc finger)"/>
    <property type="match status" value="1"/>
</dbReference>
<dbReference type="OrthoDB" id="9982100at2759"/>
<sequence>FKTVFWDVSEDYIGYASKNHGEFYLFINCVPVSGKPVLMSLISGTAAEQLEKKSEREIIDKVASILSKIFKNKVTTPTDWLITRWKADQFSRGSYSYVAVDSTGDDYDCLAESLDELLFFAGEATIRVLVFFFFFFFLYPFFPLKLKSNNINFVVVVVGIICSFKKWPASAHGAFLSGIREARKIIHSHYEHEFESDSVISPTVKKIGLTKNPIDIMYSPATDTLLRASTRHQTQRAHGNDSEASTTPKTEVENDDVISLKVCNLCHLPQESAMFDPLLGPFVESAQSDIKCAQYSPEIQVNREGQFQNVIPCIKRSQLLKVMAWVFLFCASCYGMGASVGCHNECCARFYHPICAVQTNWDFERPDEGEFFFCAFHRELALFVTKDYKNQTSFRSKKPHKSLLRGPNRQLFSSHTQTGEFLDCFCSKKKYTGEISKNLGKLITVLHRTDSKKILQNKCLQHLQFL</sequence>
<dbReference type="GO" id="GO:0016491">
    <property type="term" value="F:oxidoreductase activity"/>
    <property type="evidence" value="ECO:0007669"/>
    <property type="project" value="UniProtKB-KW"/>
</dbReference>
<evidence type="ECO:0000256" key="3">
    <source>
        <dbReference type="SAM" id="MobiDB-lite"/>
    </source>
</evidence>
<name>X6MQR9_RETFI</name>